<evidence type="ECO:0000256" key="7">
    <source>
        <dbReference type="SAM" id="Phobius"/>
    </source>
</evidence>
<keyword evidence="2" id="KW-0813">Transport</keyword>
<feature type="transmembrane region" description="Helical" evidence="7">
    <location>
        <begin position="226"/>
        <end position="244"/>
    </location>
</feature>
<keyword evidence="9" id="KW-1185">Reference proteome</keyword>
<feature type="transmembrane region" description="Helical" evidence="7">
    <location>
        <begin position="6"/>
        <end position="26"/>
    </location>
</feature>
<proteinExistence type="predicted"/>
<evidence type="ECO:0000256" key="2">
    <source>
        <dbReference type="ARBA" id="ARBA00022448"/>
    </source>
</evidence>
<feature type="transmembrane region" description="Helical" evidence="7">
    <location>
        <begin position="187"/>
        <end position="214"/>
    </location>
</feature>
<keyword evidence="4 7" id="KW-0812">Transmembrane</keyword>
<protein>
    <recommendedName>
        <fullName evidence="10">Malonate transporter</fullName>
    </recommendedName>
</protein>
<feature type="transmembrane region" description="Helical" evidence="7">
    <location>
        <begin position="123"/>
        <end position="145"/>
    </location>
</feature>
<evidence type="ECO:0000256" key="1">
    <source>
        <dbReference type="ARBA" id="ARBA00004141"/>
    </source>
</evidence>
<dbReference type="AlphaFoldDB" id="A0A1G9T0V1"/>
<evidence type="ECO:0000256" key="3">
    <source>
        <dbReference type="ARBA" id="ARBA00022475"/>
    </source>
</evidence>
<dbReference type="EMBL" id="FNHB01000004">
    <property type="protein sequence ID" value="SDM41272.1"/>
    <property type="molecule type" value="Genomic_DNA"/>
</dbReference>
<keyword evidence="5 7" id="KW-1133">Transmembrane helix</keyword>
<name>A0A1G9T0V1_9FIRM</name>
<keyword evidence="6 7" id="KW-0472">Membrane</keyword>
<accession>A0A1G9T0V1</accession>
<feature type="transmembrane region" description="Helical" evidence="7">
    <location>
        <begin position="157"/>
        <end position="181"/>
    </location>
</feature>
<reference evidence="8 9" key="1">
    <citation type="submission" date="2016-10" db="EMBL/GenBank/DDBJ databases">
        <authorList>
            <person name="de Groot N.N."/>
        </authorList>
    </citation>
    <scope>NUCLEOTIDE SEQUENCE [LARGE SCALE GENOMIC DNA]</scope>
    <source>
        <strain evidence="8 9">DSM 1736</strain>
    </source>
</reference>
<organism evidence="8 9">
    <name type="scientific">Dendrosporobacter quercicolus</name>
    <dbReference type="NCBI Taxonomy" id="146817"/>
    <lineage>
        <taxon>Bacteria</taxon>
        <taxon>Bacillati</taxon>
        <taxon>Bacillota</taxon>
        <taxon>Negativicutes</taxon>
        <taxon>Selenomonadales</taxon>
        <taxon>Sporomusaceae</taxon>
        <taxon>Dendrosporobacter</taxon>
    </lineage>
</organism>
<evidence type="ECO:0008006" key="10">
    <source>
        <dbReference type="Google" id="ProtNLM"/>
    </source>
</evidence>
<feature type="transmembrane region" description="Helical" evidence="7">
    <location>
        <begin position="94"/>
        <end position="111"/>
    </location>
</feature>
<keyword evidence="3" id="KW-1003">Cell membrane</keyword>
<dbReference type="GO" id="GO:0016020">
    <property type="term" value="C:membrane"/>
    <property type="evidence" value="ECO:0007669"/>
    <property type="project" value="UniProtKB-SubCell"/>
</dbReference>
<dbReference type="InterPro" id="IPR004776">
    <property type="entry name" value="Mem_transp_PIN-like"/>
</dbReference>
<dbReference type="RefSeq" id="WP_092072392.1">
    <property type="nucleotide sequence ID" value="NZ_FNHB01000004.1"/>
</dbReference>
<dbReference type="GO" id="GO:0055085">
    <property type="term" value="P:transmembrane transport"/>
    <property type="evidence" value="ECO:0007669"/>
    <property type="project" value="InterPro"/>
</dbReference>
<feature type="transmembrane region" description="Helical" evidence="7">
    <location>
        <begin position="61"/>
        <end position="82"/>
    </location>
</feature>
<feature type="transmembrane region" description="Helical" evidence="7">
    <location>
        <begin position="283"/>
        <end position="302"/>
    </location>
</feature>
<dbReference type="STRING" id="146817.SAMN04488502_104178"/>
<evidence type="ECO:0000256" key="6">
    <source>
        <dbReference type="ARBA" id="ARBA00023136"/>
    </source>
</evidence>
<dbReference type="OrthoDB" id="3238334at2"/>
<evidence type="ECO:0000256" key="4">
    <source>
        <dbReference type="ARBA" id="ARBA00022692"/>
    </source>
</evidence>
<dbReference type="Proteomes" id="UP000214880">
    <property type="component" value="Unassembled WGS sequence"/>
</dbReference>
<evidence type="ECO:0000313" key="9">
    <source>
        <dbReference type="Proteomes" id="UP000214880"/>
    </source>
</evidence>
<evidence type="ECO:0000256" key="5">
    <source>
        <dbReference type="ARBA" id="ARBA00022989"/>
    </source>
</evidence>
<dbReference type="PANTHER" id="PTHR36838">
    <property type="entry name" value="AUXIN EFFLUX CARRIER FAMILY PROTEIN"/>
    <property type="match status" value="1"/>
</dbReference>
<evidence type="ECO:0000313" key="8">
    <source>
        <dbReference type="EMBL" id="SDM41272.1"/>
    </source>
</evidence>
<dbReference type="Pfam" id="PF03547">
    <property type="entry name" value="Mem_trans"/>
    <property type="match status" value="1"/>
</dbReference>
<sequence>MNNVNEQFLLSLLIIALGYMVKRLAVVKETDGEGLARIIFNITLPALIITTFSRIQIDFSLIMITVISTLYCLGMTVIALVVFRREMRSTRGMLGMLLPGFNIGLFAYPLAEAVWGQAGLQYFGMFDVGNSLVIFGVCYLVAGYFSADGLKLELKSIVLRLMKSVPLLTYVLVFCMAVSGFRFPDTVLAITGILAKANMPLSLLLLGIHLSFSFNPAYWRNMVRILALRYAIGLAAGGLCFYFLPFDDMLKYTLLLGFILPVYVAAIPFALEFHYDQKFVGALANLTMLISFVLIWLIIGFMPGAQ</sequence>
<gene>
    <name evidence="8" type="ORF">SAMN04488502_104178</name>
</gene>
<dbReference type="PANTHER" id="PTHR36838:SF3">
    <property type="entry name" value="TRANSPORTER AUXIN EFFLUX CARRIER EC FAMILY"/>
    <property type="match status" value="1"/>
</dbReference>
<feature type="transmembrane region" description="Helical" evidence="7">
    <location>
        <begin position="250"/>
        <end position="271"/>
    </location>
</feature>
<comment type="subcellular location">
    <subcellularLocation>
        <location evidence="1">Membrane</location>
        <topology evidence="1">Multi-pass membrane protein</topology>
    </subcellularLocation>
</comment>
<feature type="transmembrane region" description="Helical" evidence="7">
    <location>
        <begin position="38"/>
        <end position="55"/>
    </location>
</feature>